<dbReference type="PROSITE" id="PS00217">
    <property type="entry name" value="SUGAR_TRANSPORT_2"/>
    <property type="match status" value="1"/>
</dbReference>
<feature type="transmembrane region" description="Helical" evidence="10">
    <location>
        <begin position="1462"/>
        <end position="1483"/>
    </location>
</feature>
<evidence type="ECO:0000259" key="11">
    <source>
        <dbReference type="PROSITE" id="PS50850"/>
    </source>
</evidence>
<dbReference type="InterPro" id="IPR000477">
    <property type="entry name" value="RT_dom"/>
</dbReference>
<evidence type="ECO:0000256" key="1">
    <source>
        <dbReference type="ARBA" id="ARBA00004141"/>
    </source>
</evidence>
<dbReference type="NCBIfam" id="TIGR00879">
    <property type="entry name" value="SP"/>
    <property type="match status" value="1"/>
</dbReference>
<evidence type="ECO:0000256" key="9">
    <source>
        <dbReference type="SAM" id="MobiDB-lite"/>
    </source>
</evidence>
<feature type="transmembrane region" description="Helical" evidence="10">
    <location>
        <begin position="1524"/>
        <end position="1551"/>
    </location>
</feature>
<dbReference type="GO" id="GO:0005351">
    <property type="term" value="F:carbohydrate:proton symporter activity"/>
    <property type="evidence" value="ECO:0007669"/>
    <property type="project" value="TreeGrafter"/>
</dbReference>
<keyword evidence="6 10" id="KW-1133">Transmembrane helix</keyword>
<evidence type="ECO:0000256" key="7">
    <source>
        <dbReference type="ARBA" id="ARBA00023136"/>
    </source>
</evidence>
<dbReference type="GO" id="GO:0005886">
    <property type="term" value="C:plasma membrane"/>
    <property type="evidence" value="ECO:0007669"/>
    <property type="project" value="TreeGrafter"/>
</dbReference>
<evidence type="ECO:0000259" key="12">
    <source>
        <dbReference type="PROSITE" id="PS50878"/>
    </source>
</evidence>
<dbReference type="EMBL" id="CCFA01000254">
    <property type="protein sequence ID" value="CDW94737.1"/>
    <property type="molecule type" value="Genomic_DNA"/>
</dbReference>
<dbReference type="PRINTS" id="PR00171">
    <property type="entry name" value="SUGRTRNSPORT"/>
</dbReference>
<dbReference type="CDD" id="cd17356">
    <property type="entry name" value="MFS_HXT"/>
    <property type="match status" value="1"/>
</dbReference>
<feature type="domain" description="Major facilitator superfamily (MFS) profile" evidence="11">
    <location>
        <begin position="1177"/>
        <end position="1616"/>
    </location>
</feature>
<evidence type="ECO:0000256" key="6">
    <source>
        <dbReference type="ARBA" id="ARBA00022989"/>
    </source>
</evidence>
<dbReference type="PROSITE" id="PS50878">
    <property type="entry name" value="RT_POL"/>
    <property type="match status" value="1"/>
</dbReference>
<keyword evidence="3" id="KW-0813">Transport</keyword>
<evidence type="ECO:0000256" key="2">
    <source>
        <dbReference type="ARBA" id="ARBA00010992"/>
    </source>
</evidence>
<feature type="transmembrane region" description="Helical" evidence="10">
    <location>
        <begin position="1593"/>
        <end position="1613"/>
    </location>
</feature>
<evidence type="ECO:0000256" key="5">
    <source>
        <dbReference type="ARBA" id="ARBA00022692"/>
    </source>
</evidence>
<evidence type="ECO:0000313" key="13">
    <source>
        <dbReference type="EMBL" id="CDW94737.1"/>
    </source>
</evidence>
<dbReference type="InterPro" id="IPR036691">
    <property type="entry name" value="Endo/exonu/phosph_ase_sf"/>
</dbReference>
<keyword evidence="5 10" id="KW-0812">Transmembrane</keyword>
<keyword evidence="14" id="KW-1185">Reference proteome</keyword>
<evidence type="ECO:0000256" key="10">
    <source>
        <dbReference type="SAM" id="Phobius"/>
    </source>
</evidence>
<accession>A0A0F7S6C4</accession>
<feature type="region of interest" description="Disordered" evidence="9">
    <location>
        <begin position="1"/>
        <end position="29"/>
    </location>
</feature>
<gene>
    <name evidence="13" type="primary">SSCI04650.1</name>
</gene>
<feature type="domain" description="Reverse transcriptase" evidence="12">
    <location>
        <begin position="375"/>
        <end position="639"/>
    </location>
</feature>
<dbReference type="PROSITE" id="PS50850">
    <property type="entry name" value="MFS"/>
    <property type="match status" value="1"/>
</dbReference>
<keyword evidence="4" id="KW-0762">Sugar transport</keyword>
<dbReference type="PANTHER" id="PTHR48022:SF75">
    <property type="entry name" value="GALACTOSE TRANSPORTER-RELATED"/>
    <property type="match status" value="1"/>
</dbReference>
<evidence type="ECO:0000256" key="3">
    <source>
        <dbReference type="ARBA" id="ARBA00022448"/>
    </source>
</evidence>
<feature type="transmembrane region" description="Helical" evidence="10">
    <location>
        <begin position="1271"/>
        <end position="1291"/>
    </location>
</feature>
<dbReference type="Proteomes" id="UP000242770">
    <property type="component" value="Unassembled WGS sequence"/>
</dbReference>
<dbReference type="SUPFAM" id="SSF103473">
    <property type="entry name" value="MFS general substrate transporter"/>
    <property type="match status" value="1"/>
</dbReference>
<organism evidence="13 14">
    <name type="scientific">Sporisorium scitamineum</name>
    <dbReference type="NCBI Taxonomy" id="49012"/>
    <lineage>
        <taxon>Eukaryota</taxon>
        <taxon>Fungi</taxon>
        <taxon>Dikarya</taxon>
        <taxon>Basidiomycota</taxon>
        <taxon>Ustilaginomycotina</taxon>
        <taxon>Ustilaginomycetes</taxon>
        <taxon>Ustilaginales</taxon>
        <taxon>Ustilaginaceae</taxon>
        <taxon>Sporisorium</taxon>
    </lineage>
</organism>
<dbReference type="InterPro" id="IPR020846">
    <property type="entry name" value="MFS_dom"/>
</dbReference>
<reference evidence="14" key="1">
    <citation type="submission" date="2014-06" db="EMBL/GenBank/DDBJ databases">
        <authorList>
            <person name="Berkman P.J."/>
        </authorList>
    </citation>
    <scope>NUCLEOTIDE SEQUENCE [LARGE SCALE GENOMIC DNA]</scope>
</reference>
<feature type="transmembrane region" description="Helical" evidence="10">
    <location>
        <begin position="1490"/>
        <end position="1512"/>
    </location>
</feature>
<protein>
    <recommendedName>
        <fullName evidence="15">Major facilitator superfamily (MFS) profile domain-containing protein</fullName>
    </recommendedName>
</protein>
<feature type="transmembrane region" description="Helical" evidence="10">
    <location>
        <begin position="1337"/>
        <end position="1356"/>
    </location>
</feature>
<dbReference type="Gene3D" id="1.20.1250.20">
    <property type="entry name" value="MFS general substrate transporter like domains"/>
    <property type="match status" value="1"/>
</dbReference>
<evidence type="ECO:0000256" key="4">
    <source>
        <dbReference type="ARBA" id="ARBA00022597"/>
    </source>
</evidence>
<feature type="region of interest" description="Disordered" evidence="9">
    <location>
        <begin position="66"/>
        <end position="88"/>
    </location>
</feature>
<dbReference type="InterPro" id="IPR050360">
    <property type="entry name" value="MFS_Sugar_Transporters"/>
</dbReference>
<comment type="similarity">
    <text evidence="2">Belongs to the major facilitator superfamily. Sugar transporter (TC 2.A.1.1) family.</text>
</comment>
<feature type="transmembrane region" description="Helical" evidence="10">
    <location>
        <begin position="1244"/>
        <end position="1265"/>
    </location>
</feature>
<feature type="transmembrane region" description="Helical" evidence="10">
    <location>
        <begin position="1563"/>
        <end position="1581"/>
    </location>
</feature>
<feature type="transmembrane region" description="Helical" evidence="10">
    <location>
        <begin position="1439"/>
        <end position="1456"/>
    </location>
</feature>
<dbReference type="SUPFAM" id="SSF56219">
    <property type="entry name" value="DNase I-like"/>
    <property type="match status" value="1"/>
</dbReference>
<dbReference type="Pfam" id="PF00083">
    <property type="entry name" value="Sugar_tr"/>
    <property type="match status" value="1"/>
</dbReference>
<feature type="transmembrane region" description="Helical" evidence="10">
    <location>
        <begin position="1303"/>
        <end position="1325"/>
    </location>
</feature>
<dbReference type="PROSITE" id="PS00216">
    <property type="entry name" value="SUGAR_TRANSPORT_1"/>
    <property type="match status" value="1"/>
</dbReference>
<dbReference type="Pfam" id="PF00078">
    <property type="entry name" value="RVT_1"/>
    <property type="match status" value="1"/>
</dbReference>
<dbReference type="STRING" id="49012.A0A0F7S6C4"/>
<feature type="region of interest" description="Disordered" evidence="9">
    <location>
        <begin position="1650"/>
        <end position="1687"/>
    </location>
</feature>
<feature type="compositionally biased region" description="Polar residues" evidence="9">
    <location>
        <begin position="9"/>
        <end position="22"/>
    </location>
</feature>
<name>A0A0F7S6C4_9BASI</name>
<dbReference type="InterPro" id="IPR036259">
    <property type="entry name" value="MFS_trans_sf"/>
</dbReference>
<keyword evidence="7 10" id="KW-0472">Membrane</keyword>
<dbReference type="InterPro" id="IPR005828">
    <property type="entry name" value="MFS_sugar_transport-like"/>
</dbReference>
<evidence type="ECO:0000256" key="8">
    <source>
        <dbReference type="ARBA" id="ARBA00049119"/>
    </source>
</evidence>
<dbReference type="InterPro" id="IPR003663">
    <property type="entry name" value="Sugar/inositol_transpt"/>
</dbReference>
<feature type="transmembrane region" description="Helical" evidence="10">
    <location>
        <begin position="1213"/>
        <end position="1237"/>
    </location>
</feature>
<dbReference type="PANTHER" id="PTHR48022">
    <property type="entry name" value="PLASTIDIC GLUCOSE TRANSPORTER 4"/>
    <property type="match status" value="1"/>
</dbReference>
<evidence type="ECO:0008006" key="15">
    <source>
        <dbReference type="Google" id="ProtNLM"/>
    </source>
</evidence>
<proteinExistence type="inferred from homology"/>
<sequence>MSKYGSCRNGDNSIQGFEQRSLQPPLEDGPAYMEEQQQSFLRIRACRSSTVTATITAVERQFAQETAPSGRLSVSAGHAVRPPSTAKRYRQLPQRALASQHLILGQHYHAEWADLCEVMDPLQDAMSTLHPFSDAGTRRTYGEHAHWRRLDHIFTSPAILSSSHDAGVVHSGNASDHIILLLFPHQQQEEISESRQESLLKLDPRFIEHYQCFVQHILEPRRPFTSFTWMDWLDTMGQIIGWLFNTSISFKSSRARGYDDDLPQLLQLLNSTTLTTAEDLDRFSEISTLIQEKRKLSLFAKPQPDRTRSTASRSLLGKGRRWPRPDLLGARFTPSEVEEGLKGLNERSATGENGFPMAVLRKSPFILYIALAAALNDLSTRTTAAKTSAKVSLIFKRKPGNDLKDPAAYRPISLMDSNERWIRSILAKRMTYQLQDVLPSTQTGFVKTRSSFNNGLTVELLQAALRYGWVTHPVVFLDQDQAKAFDRVSHEWRDQVLDDLGTPVPLRQLINNLSSRFKLRFSIESGITRSIEPARGLPQGAADSPAIYVLLQEPLFDALRRSNTATALNLGGRRHFLHFMAYADNCFFVIGSEEAAKAYHAARRKYDQASGSSLNAQESQVTILTPHTDPRIETPGWISDFATGFLDRPATSTFKLLRRFYVLDPASPLPLKAIERSLTTALGHGWNHMKPQLGVFARAQICEAKFVKSWSRLVLNTEDGGMGNMFRDAFQHWLWTHKGVSFAVLLVMQRQPETRMRKSVMTKFVNTLHRGRHALGLAESPDPPATHEDFFHRLLEVDFQLHLNGKFDFSDLSPGQIAMLPWSDPSLYAHDVIPAGRTSYKVDSAKDIMEGSPFSESFARQMTRVSTIINRMGLDSWSDILWYCDLSSHNTNRGCMPAHVGPPTYEESIVSPHRSPRGAVLSDGEEIRKAFTLLRKLWPAPLAALKPIVLTRLREALPALPARIPSAGQAVMIMPPSCGPTFPWEALSWNGIPIKEASVRKLHLLAQPKKPVIPVWFVENGDSGNRSIPTQEACLGTFVADPAPALRADTVLVEHTDCAAQFRLRTFFVLVVEQIQECFRTVQGLCDTDAPTKAWERLTPRWAKVPTNVVRRVLQLATGQRQGPDAVPKEVFAERWAQHNRLFSEKGAAVRSETYQAQCKGGPTPANSFAACPTSKLFRRRDAGGLIEMEDFQRRFATVVDPSTKSGKDWNPWIEGVVVSLLSVGTAIGVLIGAPLAEKLGRRYAMVVECIVFDIGIIIQVTSFYAWYQVAIGRLVTGLGVGALSAAVPLYQSETVPRQVRGALVGTYQLFITLGILLAYCINILTREPNSSAQWRVPIALGIFFSSILAIGILFCPESPRWLAARGRNEEAYRSCAAVRGAKYGDGNPWVEAEYRDIIAMVKADENIQKAGWFDCFNPHHKTLYRTLLGMTLQAGQQFTGANYFFYFGTAIFSQVGLNDSFVTQIILGAVNFACTFLGLYVLERFGRRWLLIIGATCQSFWLFVFAIAGVVGGPLPEDISKGVGQLLIVSACLFILGYASTWAPGIWIWIGESFSYRTRVKQASLATLSNWVSNFLISYFSSPIANDIHFSYGFVFAGCNLANCLIAFFFVYESADLTLGDVDAMYNDPNCKPWNSSKWVPAGYTSRDQIKEKDSGQASEVGEWSNSPSALPGEQEKNKANPLRVA</sequence>
<dbReference type="InterPro" id="IPR005829">
    <property type="entry name" value="Sugar_transporter_CS"/>
</dbReference>
<comment type="subcellular location">
    <subcellularLocation>
        <location evidence="1">Membrane</location>
        <topology evidence="1">Multi-pass membrane protein</topology>
    </subcellularLocation>
</comment>
<evidence type="ECO:0000313" key="14">
    <source>
        <dbReference type="Proteomes" id="UP000242770"/>
    </source>
</evidence>
<comment type="catalytic activity">
    <reaction evidence="8">
        <text>myo-inositol(out) + H(+)(out) = myo-inositol(in) + H(+)(in)</text>
        <dbReference type="Rhea" id="RHEA:60364"/>
        <dbReference type="ChEBI" id="CHEBI:15378"/>
        <dbReference type="ChEBI" id="CHEBI:17268"/>
    </reaction>
</comment>